<evidence type="ECO:0000313" key="8">
    <source>
        <dbReference type="RefSeq" id="XP_008792251.1"/>
    </source>
</evidence>
<dbReference type="FunFam" id="3.40.50.150:FF:000057">
    <property type="entry name" value="O-methyltransferase ZRP4"/>
    <property type="match status" value="1"/>
</dbReference>
<evidence type="ECO:0000256" key="4">
    <source>
        <dbReference type="PIRSR" id="PIRSR005739-1"/>
    </source>
</evidence>
<evidence type="ECO:0000256" key="1">
    <source>
        <dbReference type="ARBA" id="ARBA00022603"/>
    </source>
</evidence>
<dbReference type="GO" id="GO:0032259">
    <property type="term" value="P:methylation"/>
    <property type="evidence" value="ECO:0007669"/>
    <property type="project" value="UniProtKB-KW"/>
</dbReference>
<dbReference type="OrthoDB" id="757282at2759"/>
<dbReference type="InterPro" id="IPR029063">
    <property type="entry name" value="SAM-dependent_MTases_sf"/>
</dbReference>
<evidence type="ECO:0000256" key="3">
    <source>
        <dbReference type="ARBA" id="ARBA00022691"/>
    </source>
</evidence>
<dbReference type="PANTHER" id="PTHR11746">
    <property type="entry name" value="O-METHYLTRANSFERASE"/>
    <property type="match status" value="1"/>
</dbReference>
<gene>
    <name evidence="8" type="primary">LOC103708917</name>
</gene>
<sequence length="352" mass="38732">MEQTKELLQAQTHVYHHIHGNAISMFLKCAVELGIPDAIHAHGQPLPFSRLVSSLAIPPSKAPSLRRLLRLLTHTGFFTIHPDLDSSGEDAYSLTPSSQLLLKSSPTSLASFVVGILDSSILSPFQLLSAWYRSEHPATAAEMARGMPIWDWARANPHFNLLFNEAMASDTSVVAKVLVTDCKAAFHGLRSLVDVGGGNGMFAMGIAEAFPHIKCTVYDLPHVVATMPESPVVEAVGGDMFERIPPADAVFLKLILHTLTDEQCVKILRLCKEAIPKREEGGKVLIVDVVLNSDQQDYMVTESQLVWDLVMLQATGGKEREEHEWKKVFTEAGFVDYRVTPLGARSLIEVFP</sequence>
<dbReference type="Gene3D" id="3.40.50.150">
    <property type="entry name" value="Vaccinia Virus protein VP39"/>
    <property type="match status" value="1"/>
</dbReference>
<dbReference type="SUPFAM" id="SSF46785">
    <property type="entry name" value="Winged helix' DNA-binding domain"/>
    <property type="match status" value="1"/>
</dbReference>
<feature type="domain" description="O-methyltransferase dimerisation" evidence="6">
    <location>
        <begin position="16"/>
        <end position="104"/>
    </location>
</feature>
<dbReference type="SUPFAM" id="SSF53335">
    <property type="entry name" value="S-adenosyl-L-methionine-dependent methyltransferases"/>
    <property type="match status" value="1"/>
</dbReference>
<evidence type="ECO:0000259" key="5">
    <source>
        <dbReference type="Pfam" id="PF00891"/>
    </source>
</evidence>
<dbReference type="InterPro" id="IPR036388">
    <property type="entry name" value="WH-like_DNA-bd_sf"/>
</dbReference>
<dbReference type="InterPro" id="IPR012967">
    <property type="entry name" value="COMT_dimerisation"/>
</dbReference>
<evidence type="ECO:0000259" key="6">
    <source>
        <dbReference type="Pfam" id="PF08100"/>
    </source>
</evidence>
<reference evidence="8" key="1">
    <citation type="submission" date="2025-08" db="UniProtKB">
        <authorList>
            <consortium name="RefSeq"/>
        </authorList>
    </citation>
    <scope>IDENTIFICATION</scope>
    <source>
        <tissue evidence="8">Young leaves</tissue>
    </source>
</reference>
<dbReference type="InterPro" id="IPR036390">
    <property type="entry name" value="WH_DNA-bd_sf"/>
</dbReference>
<dbReference type="InterPro" id="IPR001077">
    <property type="entry name" value="COMT_C"/>
</dbReference>
<dbReference type="AlphaFoldDB" id="A0A8B7C5T1"/>
<dbReference type="Pfam" id="PF08100">
    <property type="entry name" value="Dimerisation"/>
    <property type="match status" value="1"/>
</dbReference>
<dbReference type="KEGG" id="pda:103708917"/>
<keyword evidence="2" id="KW-0808">Transferase</keyword>
<dbReference type="FunFam" id="1.10.10.10:FF:000213">
    <property type="entry name" value="Coniferyl alcohol 9-O-methyltransferase"/>
    <property type="match status" value="1"/>
</dbReference>
<feature type="active site" description="Proton acceptor" evidence="4">
    <location>
        <position position="257"/>
    </location>
</feature>
<evidence type="ECO:0000256" key="2">
    <source>
        <dbReference type="ARBA" id="ARBA00022679"/>
    </source>
</evidence>
<dbReference type="GO" id="GO:0008171">
    <property type="term" value="F:O-methyltransferase activity"/>
    <property type="evidence" value="ECO:0007669"/>
    <property type="project" value="InterPro"/>
</dbReference>
<evidence type="ECO:0000313" key="7">
    <source>
        <dbReference type="Proteomes" id="UP000228380"/>
    </source>
</evidence>
<keyword evidence="3" id="KW-0949">S-adenosyl-L-methionine</keyword>
<organism evidence="7 8">
    <name type="scientific">Phoenix dactylifera</name>
    <name type="common">Date palm</name>
    <dbReference type="NCBI Taxonomy" id="42345"/>
    <lineage>
        <taxon>Eukaryota</taxon>
        <taxon>Viridiplantae</taxon>
        <taxon>Streptophyta</taxon>
        <taxon>Embryophyta</taxon>
        <taxon>Tracheophyta</taxon>
        <taxon>Spermatophyta</taxon>
        <taxon>Magnoliopsida</taxon>
        <taxon>Liliopsida</taxon>
        <taxon>Arecaceae</taxon>
        <taxon>Coryphoideae</taxon>
        <taxon>Phoeniceae</taxon>
        <taxon>Phoenix</taxon>
    </lineage>
</organism>
<dbReference type="Pfam" id="PF00891">
    <property type="entry name" value="Methyltransf_2"/>
    <property type="match status" value="1"/>
</dbReference>
<dbReference type="GO" id="GO:0046983">
    <property type="term" value="F:protein dimerization activity"/>
    <property type="evidence" value="ECO:0007669"/>
    <property type="project" value="InterPro"/>
</dbReference>
<protein>
    <submittedName>
        <fullName evidence="8">Trans-resveratrol di-O-methyltransferase-like</fullName>
    </submittedName>
</protein>
<dbReference type="PIRSF" id="PIRSF005739">
    <property type="entry name" value="O-mtase"/>
    <property type="match status" value="1"/>
</dbReference>
<dbReference type="GO" id="GO:0008757">
    <property type="term" value="F:S-adenosylmethionine-dependent methyltransferase activity"/>
    <property type="evidence" value="ECO:0007669"/>
    <property type="project" value="UniProtKB-ARBA"/>
</dbReference>
<dbReference type="GeneID" id="103708917"/>
<dbReference type="RefSeq" id="XP_008792251.1">
    <property type="nucleotide sequence ID" value="XM_008794029.3"/>
</dbReference>
<dbReference type="InterPro" id="IPR016461">
    <property type="entry name" value="COMT-like"/>
</dbReference>
<proteinExistence type="predicted"/>
<keyword evidence="7" id="KW-1185">Reference proteome</keyword>
<accession>A0A8B7C5T1</accession>
<dbReference type="PROSITE" id="PS51683">
    <property type="entry name" value="SAM_OMT_II"/>
    <property type="match status" value="1"/>
</dbReference>
<name>A0A8B7C5T1_PHODC</name>
<keyword evidence="1" id="KW-0489">Methyltransferase</keyword>
<dbReference type="Proteomes" id="UP000228380">
    <property type="component" value="Unplaced"/>
</dbReference>
<feature type="domain" description="O-methyltransferase C-terminal" evidence="5">
    <location>
        <begin position="126"/>
        <end position="334"/>
    </location>
</feature>
<dbReference type="Gene3D" id="1.10.10.10">
    <property type="entry name" value="Winged helix-like DNA-binding domain superfamily/Winged helix DNA-binding domain"/>
    <property type="match status" value="1"/>
</dbReference>